<dbReference type="InterPro" id="IPR014001">
    <property type="entry name" value="Helicase_ATP-bd"/>
</dbReference>
<keyword evidence="6 11" id="KW-0269">Exonuclease</keyword>
<dbReference type="CDD" id="cd18809">
    <property type="entry name" value="SF1_C_RecD"/>
    <property type="match status" value="1"/>
</dbReference>
<dbReference type="PANTHER" id="PTHR43788:SF6">
    <property type="entry name" value="DNA HELICASE B"/>
    <property type="match status" value="1"/>
</dbReference>
<evidence type="ECO:0000256" key="2">
    <source>
        <dbReference type="ARBA" id="ARBA00022741"/>
    </source>
</evidence>
<evidence type="ECO:0000313" key="14">
    <source>
        <dbReference type="EMBL" id="VWB19940.1"/>
    </source>
</evidence>
<feature type="compositionally biased region" description="Low complexity" evidence="12">
    <location>
        <begin position="408"/>
        <end position="418"/>
    </location>
</feature>
<evidence type="ECO:0000313" key="15">
    <source>
        <dbReference type="Proteomes" id="UP000494125"/>
    </source>
</evidence>
<evidence type="ECO:0000256" key="4">
    <source>
        <dbReference type="ARBA" id="ARBA00022801"/>
    </source>
</evidence>
<evidence type="ECO:0000259" key="13">
    <source>
        <dbReference type="PROSITE" id="PS51192"/>
    </source>
</evidence>
<dbReference type="CDD" id="cd17933">
    <property type="entry name" value="DEXSc_RecD-like"/>
    <property type="match status" value="1"/>
</dbReference>
<comment type="similarity">
    <text evidence="11">Belongs to the RecD family.</text>
</comment>
<evidence type="ECO:0000256" key="7">
    <source>
        <dbReference type="ARBA" id="ARBA00022840"/>
    </source>
</evidence>
<dbReference type="RefSeq" id="WP_174919688.1">
    <property type="nucleotide sequence ID" value="NZ_CABVPN010000003.1"/>
</dbReference>
<accession>A0A6P2HPQ5</accession>
<keyword evidence="9 11" id="KW-0234">DNA repair</keyword>
<protein>
    <recommendedName>
        <fullName evidence="11">RecBCD enzyme subunit RecD</fullName>
        <ecNumber evidence="11">5.6.2.3</ecNumber>
    </recommendedName>
    <alternativeName>
        <fullName evidence="11">DNA 5'-3' helicase subunit RecD</fullName>
    </alternativeName>
    <alternativeName>
        <fullName evidence="11">Exonuclease V subunit RecD</fullName>
        <shortName evidence="11">ExoV subunit RecD</shortName>
    </alternativeName>
    <alternativeName>
        <fullName evidence="11">Helicase/nuclease RecBCD subunit RecD</fullName>
    </alternativeName>
</protein>
<keyword evidence="2 11" id="KW-0547">Nucleotide-binding</keyword>
<evidence type="ECO:0000256" key="1">
    <source>
        <dbReference type="ARBA" id="ARBA00022722"/>
    </source>
</evidence>
<dbReference type="GeneID" id="93025840"/>
<keyword evidence="4 11" id="KW-0378">Hydrolase</keyword>
<dbReference type="GO" id="GO:0043139">
    <property type="term" value="F:5'-3' DNA helicase activity"/>
    <property type="evidence" value="ECO:0007669"/>
    <property type="project" value="UniProtKB-UniRule"/>
</dbReference>
<dbReference type="EC" id="5.6.2.3" evidence="11"/>
<comment type="catalytic activity">
    <reaction evidence="11">
        <text>ATP + H2O = ADP + phosphate + H(+)</text>
        <dbReference type="Rhea" id="RHEA:13065"/>
        <dbReference type="ChEBI" id="CHEBI:15377"/>
        <dbReference type="ChEBI" id="CHEBI:15378"/>
        <dbReference type="ChEBI" id="CHEBI:30616"/>
        <dbReference type="ChEBI" id="CHEBI:43474"/>
        <dbReference type="ChEBI" id="CHEBI:456216"/>
        <dbReference type="EC" id="5.6.2.3"/>
    </reaction>
</comment>
<evidence type="ECO:0000256" key="9">
    <source>
        <dbReference type="ARBA" id="ARBA00023204"/>
    </source>
</evidence>
<evidence type="ECO:0000256" key="8">
    <source>
        <dbReference type="ARBA" id="ARBA00023125"/>
    </source>
</evidence>
<feature type="region of interest" description="Disordered" evidence="12">
    <location>
        <begin position="373"/>
        <end position="423"/>
    </location>
</feature>
<keyword evidence="10 11" id="KW-0413">Isomerase</keyword>
<dbReference type="InterPro" id="IPR041851">
    <property type="entry name" value="RecD_N_sf"/>
</dbReference>
<name>A0A6P2HPQ5_9BURK</name>
<comment type="miscellaneous">
    <text evidence="11">In the RecBCD complex, RecB has a slow 3'-5' helicase, an exonuclease activity and loads RecA onto ssDNA, RecD has a fast 5'-3' helicase activity, while RecC stimulates the ATPase and processivity of the RecB helicase and contributes to recognition of the Chi site.</text>
</comment>
<dbReference type="InterPro" id="IPR027417">
    <property type="entry name" value="P-loop_NTPase"/>
</dbReference>
<keyword evidence="7 11" id="KW-0067">ATP-binding</keyword>
<dbReference type="InterPro" id="IPR027785">
    <property type="entry name" value="UvrD-like_helicase_C"/>
</dbReference>
<dbReference type="Pfam" id="PF13538">
    <property type="entry name" value="UvrD_C_2"/>
    <property type="match status" value="1"/>
</dbReference>
<dbReference type="GO" id="GO:0008854">
    <property type="term" value="F:exodeoxyribonuclease V activity"/>
    <property type="evidence" value="ECO:0007669"/>
    <property type="project" value="InterPro"/>
</dbReference>
<dbReference type="HAMAP" id="MF_01487">
    <property type="entry name" value="RecD"/>
    <property type="match status" value="1"/>
</dbReference>
<dbReference type="SUPFAM" id="SSF52540">
    <property type="entry name" value="P-loop containing nucleoside triphosphate hydrolases"/>
    <property type="match status" value="1"/>
</dbReference>
<comment type="function">
    <text evidence="11">A helicase/nuclease that prepares dsDNA breaks (DSB) for recombinational DNA repair. Binds to DSBs and unwinds DNA via a highly rapid and processive ATP-dependent bidirectional helicase activity. Unwinds dsDNA until it encounters a Chi (crossover hotspot instigator) sequence from the 3' direction. Cuts ssDNA a few nucleotides 3' to the Chi site. The properties and activities of the enzyme are changed at Chi. The Chi-altered holoenzyme produces a long 3'-ssDNA overhang and facilitates RecA-binding to the ssDNA for homologous DNA recombination and repair. Holoenzyme degrades any linearized DNA that is unable to undergo homologous recombination. In the holoenzyme this subunit has ssDNA-dependent ATPase and 5'-3' helicase activity. When added to pre-assembled RecBC greatly stimulates nuclease activity and augments holoenzyme processivity. Negatively regulates the RecA-loading ability of RecBCD.</text>
</comment>
<dbReference type="GO" id="GO:0000724">
    <property type="term" value="P:double-strand break repair via homologous recombination"/>
    <property type="evidence" value="ECO:0007669"/>
    <property type="project" value="UniProtKB-UniRule"/>
</dbReference>
<dbReference type="InterPro" id="IPR006344">
    <property type="entry name" value="RecD"/>
</dbReference>
<evidence type="ECO:0000256" key="6">
    <source>
        <dbReference type="ARBA" id="ARBA00022839"/>
    </source>
</evidence>
<keyword evidence="5 11" id="KW-0347">Helicase</keyword>
<dbReference type="InterPro" id="IPR050534">
    <property type="entry name" value="Coronavir_polyprotein_1ab"/>
</dbReference>
<keyword evidence="1 11" id="KW-0540">Nuclease</keyword>
<dbReference type="Gene3D" id="3.40.50.300">
    <property type="entry name" value="P-loop containing nucleotide triphosphate hydrolases"/>
    <property type="match status" value="3"/>
</dbReference>
<evidence type="ECO:0000256" key="11">
    <source>
        <dbReference type="HAMAP-Rule" id="MF_01487"/>
    </source>
</evidence>
<evidence type="ECO:0000256" key="3">
    <source>
        <dbReference type="ARBA" id="ARBA00022763"/>
    </source>
</evidence>
<gene>
    <name evidence="11" type="primary">recD</name>
    <name evidence="14" type="ORF">BDI24065_00766</name>
</gene>
<evidence type="ECO:0000256" key="5">
    <source>
        <dbReference type="ARBA" id="ARBA00022806"/>
    </source>
</evidence>
<dbReference type="PANTHER" id="PTHR43788">
    <property type="entry name" value="DNA2/NAM7 HELICASE FAMILY MEMBER"/>
    <property type="match status" value="1"/>
</dbReference>
<dbReference type="AlphaFoldDB" id="A0A6P2HPQ5"/>
<dbReference type="GO" id="GO:0017116">
    <property type="term" value="F:single-stranded DNA helicase activity"/>
    <property type="evidence" value="ECO:0007669"/>
    <property type="project" value="TreeGrafter"/>
</dbReference>
<organism evidence="14 15">
    <name type="scientific">Burkholderia diffusa</name>
    <dbReference type="NCBI Taxonomy" id="488732"/>
    <lineage>
        <taxon>Bacteria</taxon>
        <taxon>Pseudomonadati</taxon>
        <taxon>Pseudomonadota</taxon>
        <taxon>Betaproteobacteria</taxon>
        <taxon>Burkholderiales</taxon>
        <taxon>Burkholderiaceae</taxon>
        <taxon>Burkholderia</taxon>
        <taxon>Burkholderia cepacia complex</taxon>
    </lineage>
</organism>
<reference evidence="14 15" key="1">
    <citation type="submission" date="2019-09" db="EMBL/GenBank/DDBJ databases">
        <authorList>
            <person name="Depoorter E."/>
        </authorList>
    </citation>
    <scope>NUCLEOTIDE SEQUENCE [LARGE SCALE GENOMIC DNA]</scope>
    <source>
        <strain evidence="14">LMG 24065</strain>
    </source>
</reference>
<dbReference type="Gene3D" id="1.10.10.1020">
    <property type="entry name" value="RecBCD complex, subunit RecD, N-terminal domain"/>
    <property type="match status" value="1"/>
</dbReference>
<dbReference type="Pfam" id="PF13245">
    <property type="entry name" value="AAA_19"/>
    <property type="match status" value="1"/>
</dbReference>
<keyword evidence="3 11" id="KW-0227">DNA damage</keyword>
<dbReference type="GO" id="GO:0005524">
    <property type="term" value="F:ATP binding"/>
    <property type="evidence" value="ECO:0007669"/>
    <property type="project" value="UniProtKB-UniRule"/>
</dbReference>
<comment type="subunit">
    <text evidence="11">Heterotrimer of RecB, RecC and RecD. All subunits contribute to DNA-binding.</text>
</comment>
<evidence type="ECO:0000256" key="10">
    <source>
        <dbReference type="ARBA" id="ARBA00023235"/>
    </source>
</evidence>
<proteinExistence type="inferred from homology"/>
<dbReference type="PROSITE" id="PS51192">
    <property type="entry name" value="HELICASE_ATP_BIND_1"/>
    <property type="match status" value="1"/>
</dbReference>
<evidence type="ECO:0000256" key="12">
    <source>
        <dbReference type="SAM" id="MobiDB-lite"/>
    </source>
</evidence>
<keyword evidence="8 11" id="KW-0238">DNA-binding</keyword>
<sequence length="754" mass="79043">MNVSDDTLEFTGGLVARLPEPADFGIALAEGFARRIGDLSRRAGAPAAAARWAARAAFATSRATAGGHVCVSLGALAQRYEEPVDDVRAALAASGVVAFGTLARGDERPLIVDRHDHLYLSRYFDYERRLADALVAQAGVAAPGDVLSPDRLRDSLVRYFGPATGEVDWQRVAAIVALTGRVTIVSGGPGTGKTTTVVGVLACLLDAQPGLRIALAAPTGKAAQRMQEALHARAGDLPPELAARLPDTSYTLHRLLGGGGAAGFRHHRDNPLPYDLIVVDEASMIDVALAAHLLDALAPGARLVLLGDKDQLAAVEAGAVFAELSARPTFTAAARTRIADALGIDEAAFVAALPVPDGEAAGVVAVAAQPPASAPLSANGARKSSARRNVDTRQASLFDDDPQDEVLSPAASSSPAPADLEGTSVATDPAWIEADELAWLDAVELAPLDPAHAGGAATRVSTTATRADDIAAPSPAPLADCVVWLERNYRFGLDSPIGRLSLAIRRGDVQGALDALPADDAAAASFHDDAGETLAASTVERLARRFGAYIDALRTALSGPQPDPLPLFDALNRFRILCATRTGSRGAEHVNALVATHVRHAVHVPLAVGAHWFTGRPIMVTRNDYALGLFNGDIGIALPDAHGVLRVWFRRADGTARAVSPAALPPHETAFALTVHKSQGSEFDEAALVLPASFSRVLTRELVYTAVTRARTRVQVIGPRRVLAQAVATRTQRDSGLAARVDEALARRRKETSR</sequence>
<dbReference type="Proteomes" id="UP000494125">
    <property type="component" value="Unassembled WGS sequence"/>
</dbReference>
<dbReference type="GO" id="GO:0009338">
    <property type="term" value="C:exodeoxyribonuclease V complex"/>
    <property type="evidence" value="ECO:0007669"/>
    <property type="project" value="InterPro"/>
</dbReference>
<dbReference type="EMBL" id="CABVPN010000003">
    <property type="protein sequence ID" value="VWB19940.1"/>
    <property type="molecule type" value="Genomic_DNA"/>
</dbReference>
<feature type="binding site" evidence="11">
    <location>
        <begin position="187"/>
        <end position="194"/>
    </location>
    <ligand>
        <name>ATP</name>
        <dbReference type="ChEBI" id="CHEBI:30616"/>
    </ligand>
</feature>
<dbReference type="GO" id="GO:0003677">
    <property type="term" value="F:DNA binding"/>
    <property type="evidence" value="ECO:0007669"/>
    <property type="project" value="UniProtKB-UniRule"/>
</dbReference>
<feature type="domain" description="Helicase ATP-binding" evidence="13">
    <location>
        <begin position="174"/>
        <end position="306"/>
    </location>
</feature>
<keyword evidence="15" id="KW-1185">Reference proteome</keyword>